<dbReference type="GO" id="GO:0016051">
    <property type="term" value="P:carbohydrate biosynthetic process"/>
    <property type="evidence" value="ECO:0007669"/>
    <property type="project" value="InterPro"/>
</dbReference>
<keyword evidence="7 9" id="KW-0472">Membrane</keyword>
<evidence type="ECO:0000256" key="2">
    <source>
        <dbReference type="ARBA" id="ARBA00006339"/>
    </source>
</evidence>
<dbReference type="PANTHER" id="PTHR12137:SF30">
    <property type="entry name" value="CARBOHYDRATE SULFOTRANSFERASE"/>
    <property type="match status" value="1"/>
</dbReference>
<name>A0A8B7PBZ5_HYAAZ</name>
<keyword evidence="10" id="KW-1185">Reference proteome</keyword>
<evidence type="ECO:0000256" key="3">
    <source>
        <dbReference type="ARBA" id="ARBA00022679"/>
    </source>
</evidence>
<keyword evidence="9" id="KW-0735">Signal-anchor</keyword>
<dbReference type="Proteomes" id="UP000694843">
    <property type="component" value="Unplaced"/>
</dbReference>
<keyword evidence="3 9" id="KW-0808">Transferase</keyword>
<dbReference type="InterPro" id="IPR018011">
    <property type="entry name" value="Carb_sulfotrans_8-10"/>
</dbReference>
<organism evidence="10 11">
    <name type="scientific">Hyalella azteca</name>
    <name type="common">Amphipod</name>
    <dbReference type="NCBI Taxonomy" id="294128"/>
    <lineage>
        <taxon>Eukaryota</taxon>
        <taxon>Metazoa</taxon>
        <taxon>Ecdysozoa</taxon>
        <taxon>Arthropoda</taxon>
        <taxon>Crustacea</taxon>
        <taxon>Multicrustacea</taxon>
        <taxon>Malacostraca</taxon>
        <taxon>Eumalacostraca</taxon>
        <taxon>Peracarida</taxon>
        <taxon>Amphipoda</taxon>
        <taxon>Senticaudata</taxon>
        <taxon>Talitrida</taxon>
        <taxon>Talitroidea</taxon>
        <taxon>Hyalellidae</taxon>
        <taxon>Hyalella</taxon>
    </lineage>
</organism>
<accession>A0A8B7PBZ5</accession>
<dbReference type="AlphaFoldDB" id="A0A8B7PBZ5"/>
<dbReference type="PANTHER" id="PTHR12137">
    <property type="entry name" value="CARBOHYDRATE SULFOTRANSFERASE"/>
    <property type="match status" value="1"/>
</dbReference>
<evidence type="ECO:0000313" key="11">
    <source>
        <dbReference type="RefSeq" id="XP_018023525.1"/>
    </source>
</evidence>
<comment type="subcellular location">
    <subcellularLocation>
        <location evidence="1 9">Golgi apparatus membrane</location>
        <topology evidence="1 9">Single-pass type II membrane protein</topology>
    </subcellularLocation>
</comment>
<dbReference type="KEGG" id="hazt:108679417"/>
<protein>
    <recommendedName>
        <fullName evidence="9">Carbohydrate sulfotransferase</fullName>
        <ecNumber evidence="9">2.8.2.-</ecNumber>
    </recommendedName>
</protein>
<dbReference type="GeneID" id="108679417"/>
<dbReference type="GO" id="GO:0008146">
    <property type="term" value="F:sulfotransferase activity"/>
    <property type="evidence" value="ECO:0007669"/>
    <property type="project" value="InterPro"/>
</dbReference>
<evidence type="ECO:0000256" key="5">
    <source>
        <dbReference type="ARBA" id="ARBA00022989"/>
    </source>
</evidence>
<sequence>MARQLLRLTRFVLCTILVVTVLMTIMVDGPNQDTQHLGLIVQEEQQDNRSNPELGVWLYRGSDFITHEDGRENVEEMQLLFLTRKKFMNRVCKHEVSNRAQTVPLNHKEFLINREFKIVWCSIFKSASSSWFAYFLTLAGKNPNVRKNSEVELARKTAYPRPSMQDLQEVLNDPSYTSFVILREPFQRILSSYLDKIAGKEERYYHSVRCKMTKQKRRTSKPCFPTFPQYVDYILEQYAAGKMLDEHWQPYTLFCSLCQVNFTYVLAFENIAEEQNFLLNHVEGLQNYPLKHEHSSEHNYSAQVREHYSQLSRAQLDGLVDIYKDDFLISGHSWIEYYEYIQ</sequence>
<dbReference type="EC" id="2.8.2.-" evidence="9"/>
<evidence type="ECO:0000256" key="9">
    <source>
        <dbReference type="RuleBase" id="RU364020"/>
    </source>
</evidence>
<dbReference type="OMA" id="RWLLCQW"/>
<evidence type="ECO:0000256" key="7">
    <source>
        <dbReference type="ARBA" id="ARBA00023136"/>
    </source>
</evidence>
<dbReference type="RefSeq" id="XP_018023525.1">
    <property type="nucleotide sequence ID" value="XM_018168036.2"/>
</dbReference>
<comment type="similarity">
    <text evidence="2 9">Belongs to the sulfotransferase 2 family.</text>
</comment>
<dbReference type="OrthoDB" id="6376404at2759"/>
<dbReference type="Pfam" id="PF03567">
    <property type="entry name" value="Sulfotransfer_2"/>
    <property type="match status" value="1"/>
</dbReference>
<proteinExistence type="inferred from homology"/>
<evidence type="ECO:0000313" key="10">
    <source>
        <dbReference type="Proteomes" id="UP000694843"/>
    </source>
</evidence>
<evidence type="ECO:0000256" key="1">
    <source>
        <dbReference type="ARBA" id="ARBA00004323"/>
    </source>
</evidence>
<keyword evidence="9" id="KW-0119">Carbohydrate metabolism</keyword>
<gene>
    <name evidence="11" type="primary">LOC108679417</name>
</gene>
<dbReference type="InterPro" id="IPR005331">
    <property type="entry name" value="Sulfotransferase"/>
</dbReference>
<evidence type="ECO:0000256" key="6">
    <source>
        <dbReference type="ARBA" id="ARBA00023034"/>
    </source>
</evidence>
<evidence type="ECO:0000256" key="8">
    <source>
        <dbReference type="ARBA" id="ARBA00023180"/>
    </source>
</evidence>
<evidence type="ECO:0000256" key="4">
    <source>
        <dbReference type="ARBA" id="ARBA00022692"/>
    </source>
</evidence>
<reference evidence="11" key="1">
    <citation type="submission" date="2025-08" db="UniProtKB">
        <authorList>
            <consortium name="RefSeq"/>
        </authorList>
    </citation>
    <scope>IDENTIFICATION</scope>
    <source>
        <tissue evidence="11">Whole organism</tissue>
    </source>
</reference>
<keyword evidence="6 9" id="KW-0333">Golgi apparatus</keyword>
<keyword evidence="5 9" id="KW-1133">Transmembrane helix</keyword>
<dbReference type="GO" id="GO:0000139">
    <property type="term" value="C:Golgi membrane"/>
    <property type="evidence" value="ECO:0007669"/>
    <property type="project" value="UniProtKB-SubCell"/>
</dbReference>
<feature type="transmembrane region" description="Helical" evidence="9">
    <location>
        <begin position="7"/>
        <end position="27"/>
    </location>
</feature>
<keyword evidence="8 9" id="KW-0325">Glycoprotein</keyword>
<keyword evidence="4 9" id="KW-0812">Transmembrane</keyword>